<dbReference type="RefSeq" id="XP_069231151.1">
    <property type="nucleotide sequence ID" value="XM_069371857.1"/>
</dbReference>
<evidence type="ECO:0000313" key="4">
    <source>
        <dbReference type="Proteomes" id="UP000803884"/>
    </source>
</evidence>
<name>A0AB34KUW0_9PEZI</name>
<evidence type="ECO:0000256" key="1">
    <source>
        <dbReference type="SAM" id="MobiDB-lite"/>
    </source>
</evidence>
<comment type="caution">
    <text evidence="3">The sequence shown here is derived from an EMBL/GenBank/DDBJ whole genome shotgun (WGS) entry which is preliminary data.</text>
</comment>
<reference evidence="3 4" key="1">
    <citation type="journal article" date="2020" name="Microbiol. Resour. Announc.">
        <title>Draft Genome Sequence of a Cladosporium Species Isolated from the Mesophotic Ascidian Didemnum maculosum.</title>
        <authorList>
            <person name="Gioti A."/>
            <person name="Siaperas R."/>
            <person name="Nikolaivits E."/>
            <person name="Le Goff G."/>
            <person name="Ouazzani J."/>
            <person name="Kotoulas G."/>
            <person name="Topakas E."/>
        </authorList>
    </citation>
    <scope>NUCLEOTIDE SEQUENCE [LARGE SCALE GENOMIC DNA]</scope>
    <source>
        <strain evidence="3 4">TM138-S3</strain>
    </source>
</reference>
<sequence length="270" mass="29313">MAAPYDDDEEYDIPLLDQRYFGSGLKRKRVQFVPASEQTNHSASLSKTPRSFVVPEGYQVSALSKSNTAERASSAPAPDQPAQGGRSDAKGPEGPVSATDQAGHASDTDNSKPYCNLCRRYLSSSESMAEHLGSIVHQINIPHSHPPSHVDRNRKGFAVLQAQGWDPDSKLGLGATGEGILQPIRAFQKPDNAGVGAKLAPAVEKPKPVKLGPKAIRKMEEEAKKKKEQLAKMFYSNNDEEKYLGNAGGKNDLDTLSDMKAFAEPKTKKR</sequence>
<feature type="compositionally biased region" description="Low complexity" evidence="1">
    <location>
        <begin position="72"/>
        <end position="83"/>
    </location>
</feature>
<dbReference type="Pfam" id="PF01585">
    <property type="entry name" value="G-patch"/>
    <property type="match status" value="1"/>
</dbReference>
<dbReference type="SMART" id="SM00443">
    <property type="entry name" value="G_patch"/>
    <property type="match status" value="1"/>
</dbReference>
<organism evidence="3 4">
    <name type="scientific">Cladosporium halotolerans</name>
    <dbReference type="NCBI Taxonomy" id="1052096"/>
    <lineage>
        <taxon>Eukaryota</taxon>
        <taxon>Fungi</taxon>
        <taxon>Dikarya</taxon>
        <taxon>Ascomycota</taxon>
        <taxon>Pezizomycotina</taxon>
        <taxon>Dothideomycetes</taxon>
        <taxon>Dothideomycetidae</taxon>
        <taxon>Cladosporiales</taxon>
        <taxon>Cladosporiaceae</taxon>
        <taxon>Cladosporium</taxon>
    </lineage>
</organism>
<dbReference type="Proteomes" id="UP000803884">
    <property type="component" value="Unassembled WGS sequence"/>
</dbReference>
<protein>
    <recommendedName>
        <fullName evidence="2">G-patch domain-containing protein</fullName>
    </recommendedName>
</protein>
<dbReference type="PROSITE" id="PS50174">
    <property type="entry name" value="G_PATCH"/>
    <property type="match status" value="1"/>
</dbReference>
<dbReference type="PANTHER" id="PTHR20923:SF1">
    <property type="entry name" value="G PATCH DOMAIN AND ANKYRIN REPEAT-CONTAINING PROTEIN 1"/>
    <property type="match status" value="1"/>
</dbReference>
<feature type="compositionally biased region" description="Basic and acidic residues" evidence="1">
    <location>
        <begin position="261"/>
        <end position="270"/>
    </location>
</feature>
<evidence type="ECO:0000259" key="2">
    <source>
        <dbReference type="PROSITE" id="PS50174"/>
    </source>
</evidence>
<accession>A0AB34KUW0</accession>
<dbReference type="GeneID" id="96004695"/>
<dbReference type="PANTHER" id="PTHR20923">
    <property type="entry name" value="BAT4 PROTEIN-RELATED"/>
    <property type="match status" value="1"/>
</dbReference>
<gene>
    <name evidence="3" type="ORF">WHR41_03251</name>
</gene>
<dbReference type="PROSITE" id="PS00028">
    <property type="entry name" value="ZINC_FINGER_C2H2_1"/>
    <property type="match status" value="1"/>
</dbReference>
<dbReference type="EMBL" id="JAAQHG020000008">
    <property type="protein sequence ID" value="KAL1588046.1"/>
    <property type="molecule type" value="Genomic_DNA"/>
</dbReference>
<dbReference type="InterPro" id="IPR039146">
    <property type="entry name" value="GPANK1"/>
</dbReference>
<dbReference type="GO" id="GO:0003676">
    <property type="term" value="F:nucleic acid binding"/>
    <property type="evidence" value="ECO:0007669"/>
    <property type="project" value="InterPro"/>
</dbReference>
<feature type="domain" description="G-patch" evidence="2">
    <location>
        <begin position="152"/>
        <end position="200"/>
    </location>
</feature>
<dbReference type="InterPro" id="IPR000467">
    <property type="entry name" value="G_patch_dom"/>
</dbReference>
<proteinExistence type="predicted"/>
<feature type="region of interest" description="Disordered" evidence="1">
    <location>
        <begin position="244"/>
        <end position="270"/>
    </location>
</feature>
<keyword evidence="4" id="KW-1185">Reference proteome</keyword>
<evidence type="ECO:0000313" key="3">
    <source>
        <dbReference type="EMBL" id="KAL1588046.1"/>
    </source>
</evidence>
<dbReference type="InterPro" id="IPR013087">
    <property type="entry name" value="Znf_C2H2_type"/>
</dbReference>
<dbReference type="AlphaFoldDB" id="A0AB34KUW0"/>
<feature type="region of interest" description="Disordered" evidence="1">
    <location>
        <begin position="63"/>
        <end position="114"/>
    </location>
</feature>